<proteinExistence type="predicted"/>
<evidence type="ECO:0000313" key="1">
    <source>
        <dbReference type="EMBL" id="GBN97627.1"/>
    </source>
</evidence>
<sequence>MKPGSQAKKFIESYTVTSKNYDAAVMALKEQFGKPDLLIEVHVRELIKLITSYVKADNKLPLNKLYDKTEVQLRALESLGLKPKENTSLLYPMVESSLTEDVLRCKKFSF</sequence>
<evidence type="ECO:0000313" key="2">
    <source>
        <dbReference type="Proteomes" id="UP000499080"/>
    </source>
</evidence>
<dbReference type="Pfam" id="PF03564">
    <property type="entry name" value="DUF1759"/>
    <property type="match status" value="1"/>
</dbReference>
<accession>A0A4Y2TAN0</accession>
<dbReference type="InterPro" id="IPR005312">
    <property type="entry name" value="DUF1759"/>
</dbReference>
<reference evidence="1 2" key="1">
    <citation type="journal article" date="2019" name="Sci. Rep.">
        <title>Orb-weaving spider Araneus ventricosus genome elucidates the spidroin gene catalogue.</title>
        <authorList>
            <person name="Kono N."/>
            <person name="Nakamura H."/>
            <person name="Ohtoshi R."/>
            <person name="Moran D.A.P."/>
            <person name="Shinohara A."/>
            <person name="Yoshida Y."/>
            <person name="Fujiwara M."/>
            <person name="Mori M."/>
            <person name="Tomita M."/>
            <person name="Arakawa K."/>
        </authorList>
    </citation>
    <scope>NUCLEOTIDE SEQUENCE [LARGE SCALE GENOMIC DNA]</scope>
</reference>
<dbReference type="OrthoDB" id="6431894at2759"/>
<protein>
    <submittedName>
        <fullName evidence="1">Uncharacterized protein</fullName>
    </submittedName>
</protein>
<name>A0A4Y2TAN0_ARAVE</name>
<keyword evidence="2" id="KW-1185">Reference proteome</keyword>
<organism evidence="1 2">
    <name type="scientific">Araneus ventricosus</name>
    <name type="common">Orbweaver spider</name>
    <name type="synonym">Epeira ventricosa</name>
    <dbReference type="NCBI Taxonomy" id="182803"/>
    <lineage>
        <taxon>Eukaryota</taxon>
        <taxon>Metazoa</taxon>
        <taxon>Ecdysozoa</taxon>
        <taxon>Arthropoda</taxon>
        <taxon>Chelicerata</taxon>
        <taxon>Arachnida</taxon>
        <taxon>Araneae</taxon>
        <taxon>Araneomorphae</taxon>
        <taxon>Entelegynae</taxon>
        <taxon>Araneoidea</taxon>
        <taxon>Araneidae</taxon>
        <taxon>Araneus</taxon>
    </lineage>
</organism>
<dbReference type="Proteomes" id="UP000499080">
    <property type="component" value="Unassembled WGS sequence"/>
</dbReference>
<dbReference type="EMBL" id="BGPR01027256">
    <property type="protein sequence ID" value="GBN97627.1"/>
    <property type="molecule type" value="Genomic_DNA"/>
</dbReference>
<gene>
    <name evidence="1" type="ORF">AVEN_98289_1</name>
</gene>
<comment type="caution">
    <text evidence="1">The sequence shown here is derived from an EMBL/GenBank/DDBJ whole genome shotgun (WGS) entry which is preliminary data.</text>
</comment>
<dbReference type="AlphaFoldDB" id="A0A4Y2TAN0"/>